<dbReference type="Proteomes" id="UP000826195">
    <property type="component" value="Unassembled WGS sequence"/>
</dbReference>
<evidence type="ECO:0000256" key="1">
    <source>
        <dbReference type="SAM" id="Coils"/>
    </source>
</evidence>
<organism evidence="3 4">
    <name type="scientific">Cotesia glomerata</name>
    <name type="common">Lepidopteran parasitic wasp</name>
    <name type="synonym">Apanteles glomeratus</name>
    <dbReference type="NCBI Taxonomy" id="32391"/>
    <lineage>
        <taxon>Eukaryota</taxon>
        <taxon>Metazoa</taxon>
        <taxon>Ecdysozoa</taxon>
        <taxon>Arthropoda</taxon>
        <taxon>Hexapoda</taxon>
        <taxon>Insecta</taxon>
        <taxon>Pterygota</taxon>
        <taxon>Neoptera</taxon>
        <taxon>Endopterygota</taxon>
        <taxon>Hymenoptera</taxon>
        <taxon>Apocrita</taxon>
        <taxon>Ichneumonoidea</taxon>
        <taxon>Braconidae</taxon>
        <taxon>Microgastrinae</taxon>
        <taxon>Cotesia</taxon>
    </lineage>
</organism>
<keyword evidence="4" id="KW-1185">Reference proteome</keyword>
<dbReference type="AlphaFoldDB" id="A0AAV7IEY3"/>
<gene>
    <name evidence="3" type="ORF">KQX54_013560</name>
</gene>
<dbReference type="EMBL" id="JAHXZJ010001864">
    <property type="protein sequence ID" value="KAH0549756.1"/>
    <property type="molecule type" value="Genomic_DNA"/>
</dbReference>
<feature type="region of interest" description="Disordered" evidence="2">
    <location>
        <begin position="1"/>
        <end position="35"/>
    </location>
</feature>
<evidence type="ECO:0000313" key="4">
    <source>
        <dbReference type="Proteomes" id="UP000826195"/>
    </source>
</evidence>
<feature type="non-terminal residue" evidence="3">
    <location>
        <position position="425"/>
    </location>
</feature>
<feature type="compositionally biased region" description="Polar residues" evidence="2">
    <location>
        <begin position="22"/>
        <end position="32"/>
    </location>
</feature>
<sequence>MSELENATNTTSQKLAVKPDSGSHSSQNTSSLKGRRRLADSWDKLNIEVLGNPIELLNNKKRLLESESMDDDISNNPPKRRVALDSATLLELKEGIVEALTGSIEKILNEKLARIEELSAEIEQIKESNANKFQKLNEAVNSNHESVNNKLNAFELRLSCLESSTPSVSSLPPQSNNSEPTNLVQDTAFSKYMEQMNKRKINGTLRQKAKKLKEKGFRVKIGNKQLQINGSWHHWDSNIEHLLINAEERPSPMDITAAGGINYVSKLSVRVEPTLSDHFPVSLNLAWPSLNGELKSLGPSSTSKKLLWDHTKRSEFTSVMLWSSNLKIDFELVSPDCMHQNFIAALTEASEKVGLLKIRSSGLVQCKTNKPWYDNDCKDVKKQLKTALCKAKLANFKDPELSFYLESKKLYKLTIDSKLRNYKLE</sequence>
<protein>
    <submittedName>
        <fullName evidence="3">Uncharacterized protein</fullName>
    </submittedName>
</protein>
<accession>A0AAV7IEY3</accession>
<evidence type="ECO:0000313" key="3">
    <source>
        <dbReference type="EMBL" id="KAH0549756.1"/>
    </source>
</evidence>
<feature type="compositionally biased region" description="Polar residues" evidence="2">
    <location>
        <begin position="1"/>
        <end position="14"/>
    </location>
</feature>
<reference evidence="3 4" key="1">
    <citation type="journal article" date="2021" name="J. Hered.">
        <title>A chromosome-level genome assembly of the parasitoid wasp, Cotesia glomerata (Hymenoptera: Braconidae).</title>
        <authorList>
            <person name="Pinto B.J."/>
            <person name="Weis J.J."/>
            <person name="Gamble T."/>
            <person name="Ode P.J."/>
            <person name="Paul R."/>
            <person name="Zaspel J.M."/>
        </authorList>
    </citation>
    <scope>NUCLEOTIDE SEQUENCE [LARGE SCALE GENOMIC DNA]</scope>
    <source>
        <strain evidence="3">CgM1</strain>
    </source>
</reference>
<keyword evidence="1" id="KW-0175">Coiled coil</keyword>
<evidence type="ECO:0000256" key="2">
    <source>
        <dbReference type="SAM" id="MobiDB-lite"/>
    </source>
</evidence>
<name>A0AAV7IEY3_COTGL</name>
<comment type="caution">
    <text evidence="3">The sequence shown here is derived from an EMBL/GenBank/DDBJ whole genome shotgun (WGS) entry which is preliminary data.</text>
</comment>
<proteinExistence type="predicted"/>
<feature type="coiled-coil region" evidence="1">
    <location>
        <begin position="108"/>
        <end position="135"/>
    </location>
</feature>